<sequence length="1007" mass="111579">MKYKILFITSFLLASFTLVAQNLVTGTITDETGQPIPGVNILEKKTTNGAVSDFDGNYSIKVNDNATLVFSYVGFKTQELVVDGKNTISIVLITDDSQLEEVVLIGYGSVKRDKITSSISSVKGEEIAKMVASNPAEALQGKAAGVQVLSSGGNPGASPQILIRGITSNNGSQPLIVVDGVMLPSGSSLNFINPGDIENFQILKDASASAIYGSRASNGVVLITTKRGKEGKAVINLDISHGTQQLEKINMAGADEYMRVVNLRRTNDGNQPLYDPNDITTDTDWWNEVIENYAPITNVNLRASGGSEKINYAGSLSFFDQQSNYTKGWYQKVTGRFNVDFKISDKITLKQDLSPRMERYENTPGILYNLLRIDPLTDVYIPQSERIGRNSYSIYAASNNSVPNPVGTVARSFNETMFFGFFSNTQLDYDITPELTFSSQFGLNISQSGTDAFQPEYYTNPNQQNEINTVYRNTNQSLDYVLNNTLNFTKTINEKHYLNVLVGLLYDSQNYNYLNGSREGVPDSENPNLWYIDAATGEGLTVNNNESTDNILSGIFRAIYSFDNKYFITASTRVDQSSRFPKDNRTGVFSSTSFAWDVDSEEFFNSEVINNLRLKVGVGEVGNQNISRNGQFFSVGSDSYVFGDDRVVGSYLSQFGNTRLKWETVKDQNLGLEMSLFDNALDFSVEVYKRTSKDLLFNVELPNYTGIPGLVAQNVGSFESKGIDFQIGYNKTMGDFTLGLDLNVSTNESKAKALAPGNEQIFGQNRSDLGNRFIKITEEGETVGLFYGFKYDGIFQNQTEINSHSSENGALLQPNARPGDVRFVDANDDGLLNDDDLQVIGNPFADFYGGLTVNMGYKNFDLSMQWYGTYGNDVFNYPTTFLYSGVQDVNVIAGALDNVWSPTNTSAKYPRLTQQDRNGNYQRPSDLFIEDGSYLRLRNIQLGYNFKLKGFQKCRLYVSGQNLITITNYSGFDPEVAAGGNVINDFGIDYARNPITKTYLLGLNLTL</sequence>
<evidence type="ECO:0000313" key="14">
    <source>
        <dbReference type="Proteomes" id="UP000199492"/>
    </source>
</evidence>
<dbReference type="Gene3D" id="2.60.40.1120">
    <property type="entry name" value="Carboxypeptidase-like, regulatory domain"/>
    <property type="match status" value="1"/>
</dbReference>
<keyword evidence="2 8" id="KW-0813">Transport</keyword>
<dbReference type="InterPro" id="IPR012910">
    <property type="entry name" value="Plug_dom"/>
</dbReference>
<keyword evidence="10" id="KW-0732">Signal</keyword>
<accession>A0A1G7WG27</accession>
<dbReference type="GO" id="GO:0009279">
    <property type="term" value="C:cell outer membrane"/>
    <property type="evidence" value="ECO:0007669"/>
    <property type="project" value="UniProtKB-SubCell"/>
</dbReference>
<dbReference type="RefSeq" id="WP_092465862.1">
    <property type="nucleotide sequence ID" value="NZ_FNCZ01000001.1"/>
</dbReference>
<evidence type="ECO:0000256" key="9">
    <source>
        <dbReference type="RuleBase" id="RU003357"/>
    </source>
</evidence>
<evidence type="ECO:0000256" key="7">
    <source>
        <dbReference type="ARBA" id="ARBA00023237"/>
    </source>
</evidence>
<dbReference type="InterPro" id="IPR008969">
    <property type="entry name" value="CarboxyPept-like_regulatory"/>
</dbReference>
<dbReference type="InterPro" id="IPR039426">
    <property type="entry name" value="TonB-dep_rcpt-like"/>
</dbReference>
<evidence type="ECO:0000256" key="1">
    <source>
        <dbReference type="ARBA" id="ARBA00004571"/>
    </source>
</evidence>
<dbReference type="Gene3D" id="2.170.130.10">
    <property type="entry name" value="TonB-dependent receptor, plug domain"/>
    <property type="match status" value="1"/>
</dbReference>
<protein>
    <submittedName>
        <fullName evidence="13">TonB-linked outer membrane protein, SusC/RagA family</fullName>
    </submittedName>
</protein>
<feature type="chain" id="PRO_5011620688" evidence="10">
    <location>
        <begin position="21"/>
        <end position="1007"/>
    </location>
</feature>
<dbReference type="PROSITE" id="PS52016">
    <property type="entry name" value="TONB_DEPENDENT_REC_3"/>
    <property type="match status" value="1"/>
</dbReference>
<evidence type="ECO:0000259" key="12">
    <source>
        <dbReference type="Pfam" id="PF07715"/>
    </source>
</evidence>
<evidence type="ECO:0000256" key="8">
    <source>
        <dbReference type="PROSITE-ProRule" id="PRU01360"/>
    </source>
</evidence>
<evidence type="ECO:0000256" key="6">
    <source>
        <dbReference type="ARBA" id="ARBA00023136"/>
    </source>
</evidence>
<dbReference type="InterPro" id="IPR036942">
    <property type="entry name" value="Beta-barrel_TonB_sf"/>
</dbReference>
<gene>
    <name evidence="13" type="ORF">SAMN04489796_101352</name>
</gene>
<dbReference type="NCBIfam" id="TIGR04057">
    <property type="entry name" value="SusC_RagA_signa"/>
    <property type="match status" value="1"/>
</dbReference>
<dbReference type="Gene3D" id="2.40.170.20">
    <property type="entry name" value="TonB-dependent receptor, beta-barrel domain"/>
    <property type="match status" value="1"/>
</dbReference>
<evidence type="ECO:0000256" key="2">
    <source>
        <dbReference type="ARBA" id="ARBA00022448"/>
    </source>
</evidence>
<evidence type="ECO:0000259" key="11">
    <source>
        <dbReference type="Pfam" id="PF00593"/>
    </source>
</evidence>
<keyword evidence="4 8" id="KW-0812">Transmembrane</keyword>
<comment type="similarity">
    <text evidence="8 9">Belongs to the TonB-dependent receptor family.</text>
</comment>
<feature type="domain" description="TonB-dependent receptor plug" evidence="12">
    <location>
        <begin position="113"/>
        <end position="220"/>
    </location>
</feature>
<dbReference type="Proteomes" id="UP000199492">
    <property type="component" value="Unassembled WGS sequence"/>
</dbReference>
<dbReference type="InterPro" id="IPR037066">
    <property type="entry name" value="Plug_dom_sf"/>
</dbReference>
<dbReference type="SUPFAM" id="SSF49464">
    <property type="entry name" value="Carboxypeptidase regulatory domain-like"/>
    <property type="match status" value="1"/>
</dbReference>
<dbReference type="AlphaFoldDB" id="A0A1G7WG27"/>
<dbReference type="InterPro" id="IPR023996">
    <property type="entry name" value="TonB-dep_OMP_SusC/RagA"/>
</dbReference>
<dbReference type="InterPro" id="IPR000531">
    <property type="entry name" value="Beta-barrel_TonB"/>
</dbReference>
<feature type="signal peptide" evidence="10">
    <location>
        <begin position="1"/>
        <end position="20"/>
    </location>
</feature>
<name>A0A1G7WG27_9FLAO</name>
<dbReference type="InterPro" id="IPR023997">
    <property type="entry name" value="TonB-dep_OMP_SusC/RagA_CS"/>
</dbReference>
<proteinExistence type="inferred from homology"/>
<evidence type="ECO:0000313" key="13">
    <source>
        <dbReference type="EMBL" id="SDG70906.1"/>
    </source>
</evidence>
<organism evidence="13 14">
    <name type="scientific">Winogradskyella thalassocola</name>
    <dbReference type="NCBI Taxonomy" id="262004"/>
    <lineage>
        <taxon>Bacteria</taxon>
        <taxon>Pseudomonadati</taxon>
        <taxon>Bacteroidota</taxon>
        <taxon>Flavobacteriia</taxon>
        <taxon>Flavobacteriales</taxon>
        <taxon>Flavobacteriaceae</taxon>
        <taxon>Winogradskyella</taxon>
    </lineage>
</organism>
<evidence type="ECO:0000256" key="10">
    <source>
        <dbReference type="SAM" id="SignalP"/>
    </source>
</evidence>
<reference evidence="14" key="1">
    <citation type="submission" date="2016-10" db="EMBL/GenBank/DDBJ databases">
        <authorList>
            <person name="Varghese N."/>
            <person name="Submissions S."/>
        </authorList>
    </citation>
    <scope>NUCLEOTIDE SEQUENCE [LARGE SCALE GENOMIC DNA]</scope>
    <source>
        <strain evidence="14">DSM 15363</strain>
    </source>
</reference>
<keyword evidence="14" id="KW-1185">Reference proteome</keyword>
<dbReference type="SUPFAM" id="SSF56935">
    <property type="entry name" value="Porins"/>
    <property type="match status" value="1"/>
</dbReference>
<keyword evidence="5 9" id="KW-0798">TonB box</keyword>
<keyword evidence="7 8" id="KW-0998">Cell outer membrane</keyword>
<evidence type="ECO:0000256" key="3">
    <source>
        <dbReference type="ARBA" id="ARBA00022452"/>
    </source>
</evidence>
<dbReference type="Pfam" id="PF07715">
    <property type="entry name" value="Plug"/>
    <property type="match status" value="1"/>
</dbReference>
<dbReference type="FunFam" id="2.60.40.1120:FF:000003">
    <property type="entry name" value="Outer membrane protein Omp121"/>
    <property type="match status" value="1"/>
</dbReference>
<dbReference type="Pfam" id="PF13715">
    <property type="entry name" value="CarbopepD_reg_2"/>
    <property type="match status" value="1"/>
</dbReference>
<keyword evidence="3 8" id="KW-1134">Transmembrane beta strand</keyword>
<dbReference type="STRING" id="262004.SAMN04489796_101352"/>
<dbReference type="EMBL" id="FNCZ01000001">
    <property type="protein sequence ID" value="SDG70906.1"/>
    <property type="molecule type" value="Genomic_DNA"/>
</dbReference>
<dbReference type="Pfam" id="PF00593">
    <property type="entry name" value="TonB_dep_Rec_b-barrel"/>
    <property type="match status" value="1"/>
</dbReference>
<dbReference type="OrthoDB" id="9768177at2"/>
<feature type="domain" description="TonB-dependent receptor-like beta-barrel" evidence="11">
    <location>
        <begin position="405"/>
        <end position="963"/>
    </location>
</feature>
<evidence type="ECO:0000256" key="5">
    <source>
        <dbReference type="ARBA" id="ARBA00023077"/>
    </source>
</evidence>
<comment type="subcellular location">
    <subcellularLocation>
        <location evidence="1 8">Cell outer membrane</location>
        <topology evidence="1 8">Multi-pass membrane protein</topology>
    </subcellularLocation>
</comment>
<evidence type="ECO:0000256" key="4">
    <source>
        <dbReference type="ARBA" id="ARBA00022692"/>
    </source>
</evidence>
<keyword evidence="6 8" id="KW-0472">Membrane</keyword>
<dbReference type="NCBIfam" id="TIGR04056">
    <property type="entry name" value="OMP_RagA_SusC"/>
    <property type="match status" value="1"/>
</dbReference>